<keyword evidence="3" id="KW-1185">Reference proteome</keyword>
<comment type="caution">
    <text evidence="2">The sequence shown here is derived from an EMBL/GenBank/DDBJ whole genome shotgun (WGS) entry which is preliminary data.</text>
</comment>
<accession>A0A834I1A5</accession>
<proteinExistence type="predicted"/>
<gene>
    <name evidence="2" type="ORF">GWI33_014512</name>
</gene>
<feature type="region of interest" description="Disordered" evidence="1">
    <location>
        <begin position="1"/>
        <end position="26"/>
    </location>
</feature>
<evidence type="ECO:0000256" key="1">
    <source>
        <dbReference type="SAM" id="MobiDB-lite"/>
    </source>
</evidence>
<protein>
    <submittedName>
        <fullName evidence="2">Uncharacterized protein</fullName>
    </submittedName>
</protein>
<sequence>MQSMTSPSLIRKTPPGTPPAYNKQSDSHIKRLQYLCVETNRYCTNSNSVRQLADGRGTATRCGGQGDWSGSRPEPRNKGPGGRRSVRDALRRY</sequence>
<dbReference type="EMBL" id="JAACXV010013714">
    <property type="protein sequence ID" value="KAF7272732.1"/>
    <property type="molecule type" value="Genomic_DNA"/>
</dbReference>
<evidence type="ECO:0000313" key="3">
    <source>
        <dbReference type="Proteomes" id="UP000625711"/>
    </source>
</evidence>
<dbReference type="AlphaFoldDB" id="A0A834I1A5"/>
<feature type="region of interest" description="Disordered" evidence="1">
    <location>
        <begin position="54"/>
        <end position="93"/>
    </location>
</feature>
<dbReference type="Proteomes" id="UP000625711">
    <property type="component" value="Unassembled WGS sequence"/>
</dbReference>
<evidence type="ECO:0000313" key="2">
    <source>
        <dbReference type="EMBL" id="KAF7272732.1"/>
    </source>
</evidence>
<reference evidence="2" key="1">
    <citation type="submission" date="2020-08" db="EMBL/GenBank/DDBJ databases">
        <title>Genome sequencing and assembly of the red palm weevil Rhynchophorus ferrugineus.</title>
        <authorList>
            <person name="Dias G.B."/>
            <person name="Bergman C.M."/>
            <person name="Manee M."/>
        </authorList>
    </citation>
    <scope>NUCLEOTIDE SEQUENCE</scope>
    <source>
        <strain evidence="2">AA-2017</strain>
        <tissue evidence="2">Whole larva</tissue>
    </source>
</reference>
<name>A0A834I1A5_RHYFE</name>
<organism evidence="2 3">
    <name type="scientific">Rhynchophorus ferrugineus</name>
    <name type="common">Red palm weevil</name>
    <name type="synonym">Curculio ferrugineus</name>
    <dbReference type="NCBI Taxonomy" id="354439"/>
    <lineage>
        <taxon>Eukaryota</taxon>
        <taxon>Metazoa</taxon>
        <taxon>Ecdysozoa</taxon>
        <taxon>Arthropoda</taxon>
        <taxon>Hexapoda</taxon>
        <taxon>Insecta</taxon>
        <taxon>Pterygota</taxon>
        <taxon>Neoptera</taxon>
        <taxon>Endopterygota</taxon>
        <taxon>Coleoptera</taxon>
        <taxon>Polyphaga</taxon>
        <taxon>Cucujiformia</taxon>
        <taxon>Curculionidae</taxon>
        <taxon>Dryophthorinae</taxon>
        <taxon>Rhynchophorus</taxon>
    </lineage>
</organism>